<dbReference type="SUPFAM" id="SSF56112">
    <property type="entry name" value="Protein kinase-like (PK-like)"/>
    <property type="match status" value="1"/>
</dbReference>
<dbReference type="AlphaFoldDB" id="A0A8J3ZCN7"/>
<comment type="catalytic activity">
    <reaction evidence="8">
        <text>L-seryl-[protein] + ATP = O-phospho-L-seryl-[protein] + ADP + H(+)</text>
        <dbReference type="Rhea" id="RHEA:17989"/>
        <dbReference type="Rhea" id="RHEA-COMP:9863"/>
        <dbReference type="Rhea" id="RHEA-COMP:11604"/>
        <dbReference type="ChEBI" id="CHEBI:15378"/>
        <dbReference type="ChEBI" id="CHEBI:29999"/>
        <dbReference type="ChEBI" id="CHEBI:30616"/>
        <dbReference type="ChEBI" id="CHEBI:83421"/>
        <dbReference type="ChEBI" id="CHEBI:456216"/>
        <dbReference type="EC" id="2.7.11.1"/>
    </reaction>
</comment>
<dbReference type="PANTHER" id="PTHR24363:SF0">
    <property type="entry name" value="SERINE_THREONINE KINASE LIKE DOMAIN CONTAINING 1"/>
    <property type="match status" value="1"/>
</dbReference>
<dbReference type="InterPro" id="IPR011990">
    <property type="entry name" value="TPR-like_helical_dom_sf"/>
</dbReference>
<evidence type="ECO:0000256" key="4">
    <source>
        <dbReference type="ARBA" id="ARBA00022741"/>
    </source>
</evidence>
<protein>
    <recommendedName>
        <fullName evidence="1">non-specific serine/threonine protein kinase</fullName>
        <ecNumber evidence="1">2.7.11.1</ecNumber>
    </recommendedName>
</protein>
<dbReference type="RefSeq" id="WP_204006939.1">
    <property type="nucleotide sequence ID" value="NZ_BOPG01000071.1"/>
</dbReference>
<evidence type="ECO:0000256" key="9">
    <source>
        <dbReference type="SAM" id="MobiDB-lite"/>
    </source>
</evidence>
<evidence type="ECO:0000313" key="11">
    <source>
        <dbReference type="EMBL" id="GIJ61774.1"/>
    </source>
</evidence>
<dbReference type="Gene3D" id="1.10.510.10">
    <property type="entry name" value="Transferase(Phosphotransferase) domain 1"/>
    <property type="match status" value="1"/>
</dbReference>
<dbReference type="FunFam" id="3.30.200.20:FF:000205">
    <property type="entry name" value="Serine/threonine protein kinase"/>
    <property type="match status" value="1"/>
</dbReference>
<evidence type="ECO:0000256" key="6">
    <source>
        <dbReference type="ARBA" id="ARBA00022840"/>
    </source>
</evidence>
<sequence length="797" mass="85667">MNCRRPGCPGTYGPEGYCDECGRKAPAVPAQAQPVTPNAQPTEPPRPMPVSPGDPNVLAPELTPTGSAVAPDAWGDLNAALGTGTSTAAGPPPVVSTPTAASGPPSGGSRAGSRRRSSRGRLGAGLLDMPRMPRPDPAKAVLDDPVVPEKRRFCARCDHAVGRSRNGQPGLTSGFCPACRSPYSFLPRLSPGDLISGRYEVLGCLAHGGLGWIYLARDRNISDTVADRWVVLKGLIDTGDPDAMAAAVNERRFLVNVDHPHIVKIHDFASHPDPRTGTAVGYIVMEYVGGPSLRDLLLQHREEHSEALPLPQVLAYALDVLPALGYLHDRDLLYCDFKPDNVIHADDQIRLIDLGAVRRADDVSSAVYGTPGYQAPEVASVGPSVASDIYTVGRALAVLSFGFRGFSTTYVDRLPDRGEVRVLAAEESFDRLLRKATHRDPQRRFGSTTEMAEQVRGVLREVIAAAEGVPRPEPSGQFTRERRVFGTVAGLLSGNADEGHVNGAYIAAALPLPLPDPTDPGVGYLATVATTDPEELVAVLAQAPVQSVEVGLRLVRARLELGDTDGAFADLDSARGFTDWRLDWHRGLVALRADRPAEARSAFDAVYSELPGEPAAKLALAAACELDGDPRAAEPRYERVWLTDRDFVSAAFGLARMRLARADRVACVSVLDEVPDSSSQYLTAQVAAVRARVGAELVHVRETDLIDASGRLQRLRLDVERNAWLAVEMLERSLAWVGGTPAPPAAGSRVLGHELSERSLRLGLEKAYRALAKMAPDPESRVGWVDRANRVRPRTWV</sequence>
<dbReference type="Pfam" id="PF16919">
    <property type="entry name" value="PknG_rubred"/>
    <property type="match status" value="1"/>
</dbReference>
<comment type="catalytic activity">
    <reaction evidence="7">
        <text>L-threonyl-[protein] + ATP = O-phospho-L-threonyl-[protein] + ADP + H(+)</text>
        <dbReference type="Rhea" id="RHEA:46608"/>
        <dbReference type="Rhea" id="RHEA-COMP:11060"/>
        <dbReference type="Rhea" id="RHEA-COMP:11605"/>
        <dbReference type="ChEBI" id="CHEBI:15378"/>
        <dbReference type="ChEBI" id="CHEBI:30013"/>
        <dbReference type="ChEBI" id="CHEBI:30616"/>
        <dbReference type="ChEBI" id="CHEBI:61977"/>
        <dbReference type="ChEBI" id="CHEBI:456216"/>
        <dbReference type="EC" id="2.7.11.1"/>
    </reaction>
</comment>
<evidence type="ECO:0000256" key="2">
    <source>
        <dbReference type="ARBA" id="ARBA00022527"/>
    </source>
</evidence>
<organism evidence="11 12">
    <name type="scientific">Virgisporangium aurantiacum</name>
    <dbReference type="NCBI Taxonomy" id="175570"/>
    <lineage>
        <taxon>Bacteria</taxon>
        <taxon>Bacillati</taxon>
        <taxon>Actinomycetota</taxon>
        <taxon>Actinomycetes</taxon>
        <taxon>Micromonosporales</taxon>
        <taxon>Micromonosporaceae</taxon>
        <taxon>Virgisporangium</taxon>
    </lineage>
</organism>
<dbReference type="Gene3D" id="3.30.200.20">
    <property type="entry name" value="Phosphorylase Kinase, domain 1"/>
    <property type="match status" value="1"/>
</dbReference>
<keyword evidence="12" id="KW-1185">Reference proteome</keyword>
<dbReference type="Proteomes" id="UP000612585">
    <property type="component" value="Unassembled WGS sequence"/>
</dbReference>
<keyword evidence="3" id="KW-0808">Transferase</keyword>
<accession>A0A8J3ZCN7</accession>
<feature type="domain" description="Protein kinase" evidence="10">
    <location>
        <begin position="199"/>
        <end position="459"/>
    </location>
</feature>
<evidence type="ECO:0000256" key="3">
    <source>
        <dbReference type="ARBA" id="ARBA00022679"/>
    </source>
</evidence>
<evidence type="ECO:0000256" key="7">
    <source>
        <dbReference type="ARBA" id="ARBA00047899"/>
    </source>
</evidence>
<dbReference type="EMBL" id="BOPG01000071">
    <property type="protein sequence ID" value="GIJ61774.1"/>
    <property type="molecule type" value="Genomic_DNA"/>
</dbReference>
<feature type="compositionally biased region" description="Pro residues" evidence="9">
    <location>
        <begin position="42"/>
        <end position="52"/>
    </location>
</feature>
<evidence type="ECO:0000313" key="12">
    <source>
        <dbReference type="Proteomes" id="UP000612585"/>
    </source>
</evidence>
<comment type="caution">
    <text evidence="11">The sequence shown here is derived from an EMBL/GenBank/DDBJ whole genome shotgun (WGS) entry which is preliminary data.</text>
</comment>
<dbReference type="SUPFAM" id="SSF48452">
    <property type="entry name" value="TPR-like"/>
    <property type="match status" value="1"/>
</dbReference>
<evidence type="ECO:0000256" key="5">
    <source>
        <dbReference type="ARBA" id="ARBA00022777"/>
    </source>
</evidence>
<dbReference type="InterPro" id="IPR000719">
    <property type="entry name" value="Prot_kinase_dom"/>
</dbReference>
<dbReference type="Pfam" id="PF16918">
    <property type="entry name" value="PknG_TPR"/>
    <property type="match status" value="1"/>
</dbReference>
<keyword evidence="4" id="KW-0547">Nucleotide-binding</keyword>
<keyword evidence="5 11" id="KW-0418">Kinase</keyword>
<dbReference type="GO" id="GO:0004674">
    <property type="term" value="F:protein serine/threonine kinase activity"/>
    <property type="evidence" value="ECO:0007669"/>
    <property type="project" value="UniProtKB-KW"/>
</dbReference>
<dbReference type="InterPro" id="IPR011009">
    <property type="entry name" value="Kinase-like_dom_sf"/>
</dbReference>
<evidence type="ECO:0000259" key="10">
    <source>
        <dbReference type="PROSITE" id="PS50011"/>
    </source>
</evidence>
<feature type="compositionally biased region" description="Low complexity" evidence="9">
    <location>
        <begin position="27"/>
        <end position="41"/>
    </location>
</feature>
<proteinExistence type="predicted"/>
<reference evidence="11" key="1">
    <citation type="submission" date="2021-01" db="EMBL/GenBank/DDBJ databases">
        <title>Whole genome shotgun sequence of Virgisporangium aurantiacum NBRC 16421.</title>
        <authorList>
            <person name="Komaki H."/>
            <person name="Tamura T."/>
        </authorList>
    </citation>
    <scope>NUCLEOTIDE SEQUENCE</scope>
    <source>
        <strain evidence="11">NBRC 16421</strain>
    </source>
</reference>
<dbReference type="PANTHER" id="PTHR24363">
    <property type="entry name" value="SERINE/THREONINE PROTEIN KINASE"/>
    <property type="match status" value="1"/>
</dbReference>
<evidence type="ECO:0000256" key="1">
    <source>
        <dbReference type="ARBA" id="ARBA00012513"/>
    </source>
</evidence>
<keyword evidence="6" id="KW-0067">ATP-binding</keyword>
<dbReference type="FunFam" id="1.10.510.10:FF:000306">
    <property type="entry name" value="Serine/threonine protein kinase"/>
    <property type="match status" value="1"/>
</dbReference>
<feature type="compositionally biased region" description="Low complexity" evidence="9">
    <location>
        <begin position="79"/>
        <end position="89"/>
    </location>
</feature>
<dbReference type="InterPro" id="IPR031634">
    <property type="entry name" value="PknG_rubred"/>
</dbReference>
<evidence type="ECO:0000256" key="8">
    <source>
        <dbReference type="ARBA" id="ARBA00048679"/>
    </source>
</evidence>
<keyword evidence="2" id="KW-0723">Serine/threonine-protein kinase</keyword>
<dbReference type="EC" id="2.7.11.1" evidence="1"/>
<dbReference type="GO" id="GO:0005524">
    <property type="term" value="F:ATP binding"/>
    <property type="evidence" value="ECO:0007669"/>
    <property type="project" value="UniProtKB-KW"/>
</dbReference>
<gene>
    <name evidence="11" type="ORF">Vau01_092900</name>
</gene>
<dbReference type="CDD" id="cd14014">
    <property type="entry name" value="STKc_PknB_like"/>
    <property type="match status" value="1"/>
</dbReference>
<dbReference type="Pfam" id="PF00069">
    <property type="entry name" value="Pkinase"/>
    <property type="match status" value="1"/>
</dbReference>
<dbReference type="Gene3D" id="1.25.40.10">
    <property type="entry name" value="Tetratricopeptide repeat domain"/>
    <property type="match status" value="1"/>
</dbReference>
<feature type="region of interest" description="Disordered" evidence="9">
    <location>
        <begin position="27"/>
        <end position="142"/>
    </location>
</feature>
<dbReference type="PROSITE" id="PS50011">
    <property type="entry name" value="PROTEIN_KINASE_DOM"/>
    <property type="match status" value="1"/>
</dbReference>
<dbReference type="InterPro" id="IPR031636">
    <property type="entry name" value="PknG_TPR"/>
</dbReference>
<name>A0A8J3ZCN7_9ACTN</name>